<dbReference type="EMBL" id="CADCUH010000187">
    <property type="protein sequence ID" value="CAA9363726.1"/>
    <property type="molecule type" value="Genomic_DNA"/>
</dbReference>
<feature type="non-terminal residue" evidence="1">
    <location>
        <position position="50"/>
    </location>
</feature>
<protein>
    <submittedName>
        <fullName evidence="1">Uncharacterized protein</fullName>
    </submittedName>
</protein>
<sequence length="50" mass="5580">CGRACATASPQWASRWVRPDASVTGTQVQVGRPFPLLPLMRHLLFIFRSP</sequence>
<feature type="non-terminal residue" evidence="1">
    <location>
        <position position="1"/>
    </location>
</feature>
<evidence type="ECO:0000313" key="1">
    <source>
        <dbReference type="EMBL" id="CAA9363726.1"/>
    </source>
</evidence>
<organism evidence="1">
    <name type="scientific">uncultured Nocardioidaceae bacterium</name>
    <dbReference type="NCBI Taxonomy" id="253824"/>
    <lineage>
        <taxon>Bacteria</taxon>
        <taxon>Bacillati</taxon>
        <taxon>Actinomycetota</taxon>
        <taxon>Actinomycetes</taxon>
        <taxon>Propionibacteriales</taxon>
        <taxon>Nocardioidaceae</taxon>
        <taxon>environmental samples</taxon>
    </lineage>
</organism>
<proteinExistence type="predicted"/>
<reference evidence="1" key="1">
    <citation type="submission" date="2020-02" db="EMBL/GenBank/DDBJ databases">
        <authorList>
            <person name="Meier V. D."/>
        </authorList>
    </citation>
    <scope>NUCLEOTIDE SEQUENCE</scope>
    <source>
        <strain evidence="1">AVDCRST_MAG36</strain>
    </source>
</reference>
<gene>
    <name evidence="1" type="ORF">AVDCRST_MAG36-2859</name>
</gene>
<name>A0A6J4MT41_9ACTN</name>
<dbReference type="AlphaFoldDB" id="A0A6J4MT41"/>
<accession>A0A6J4MT41</accession>